<reference evidence="1 2" key="1">
    <citation type="journal article" date="2006" name="Nature">
        <title>Global trends of whole-genome duplications revealed by the ciliate Paramecium tetraurelia.</title>
        <authorList>
            <consortium name="Genoscope"/>
            <person name="Aury J.-M."/>
            <person name="Jaillon O."/>
            <person name="Duret L."/>
            <person name="Noel B."/>
            <person name="Jubin C."/>
            <person name="Porcel B.M."/>
            <person name="Segurens B."/>
            <person name="Daubin V."/>
            <person name="Anthouard V."/>
            <person name="Aiach N."/>
            <person name="Arnaiz O."/>
            <person name="Billaut A."/>
            <person name="Beisson J."/>
            <person name="Blanc I."/>
            <person name="Bouhouche K."/>
            <person name="Camara F."/>
            <person name="Duharcourt S."/>
            <person name="Guigo R."/>
            <person name="Gogendeau D."/>
            <person name="Katinka M."/>
            <person name="Keller A.-M."/>
            <person name="Kissmehl R."/>
            <person name="Klotz C."/>
            <person name="Koll F."/>
            <person name="Le Moue A."/>
            <person name="Lepere C."/>
            <person name="Malinsky S."/>
            <person name="Nowacki M."/>
            <person name="Nowak J.K."/>
            <person name="Plattner H."/>
            <person name="Poulain J."/>
            <person name="Ruiz F."/>
            <person name="Serrano V."/>
            <person name="Zagulski M."/>
            <person name="Dessen P."/>
            <person name="Betermier M."/>
            <person name="Weissenbach J."/>
            <person name="Scarpelli C."/>
            <person name="Schachter V."/>
            <person name="Sperling L."/>
            <person name="Meyer E."/>
            <person name="Cohen J."/>
            <person name="Wincker P."/>
        </authorList>
    </citation>
    <scope>NUCLEOTIDE SEQUENCE [LARGE SCALE GENOMIC DNA]</scope>
    <source>
        <strain evidence="1 2">Stock d4-2</strain>
    </source>
</reference>
<dbReference type="GeneID" id="5038848"/>
<evidence type="ECO:0000313" key="1">
    <source>
        <dbReference type="EMBL" id="CAK85666.1"/>
    </source>
</evidence>
<dbReference type="InParanoid" id="A0DRJ9"/>
<dbReference type="EMBL" id="CT868541">
    <property type="protein sequence ID" value="CAK85666.1"/>
    <property type="molecule type" value="Genomic_DNA"/>
</dbReference>
<sequence>MLQQLQEPLDSKLKNFEQQQDRREQLMIWVKLQKQLKKERKELSIEIIKVISRTKAEKRIK</sequence>
<protein>
    <submittedName>
        <fullName evidence="1">Uncharacterized protein</fullName>
    </submittedName>
</protein>
<keyword evidence="2" id="KW-1185">Reference proteome</keyword>
<name>A0DRJ9_PARTE</name>
<dbReference type="RefSeq" id="XP_001453063.1">
    <property type="nucleotide sequence ID" value="XM_001453026.1"/>
</dbReference>
<evidence type="ECO:0000313" key="2">
    <source>
        <dbReference type="Proteomes" id="UP000000600"/>
    </source>
</evidence>
<organism evidence="1 2">
    <name type="scientific">Paramecium tetraurelia</name>
    <dbReference type="NCBI Taxonomy" id="5888"/>
    <lineage>
        <taxon>Eukaryota</taxon>
        <taxon>Sar</taxon>
        <taxon>Alveolata</taxon>
        <taxon>Ciliophora</taxon>
        <taxon>Intramacronucleata</taxon>
        <taxon>Oligohymenophorea</taxon>
        <taxon>Peniculida</taxon>
        <taxon>Parameciidae</taxon>
        <taxon>Paramecium</taxon>
    </lineage>
</organism>
<dbReference type="Proteomes" id="UP000000600">
    <property type="component" value="Unassembled WGS sequence"/>
</dbReference>
<gene>
    <name evidence="1" type="ORF">GSPATT00019384001</name>
</gene>
<dbReference type="KEGG" id="ptm:GSPATT00019384001"/>
<dbReference type="HOGENOM" id="CLU_2927563_0_0_1"/>
<dbReference type="AlphaFoldDB" id="A0DRJ9"/>
<proteinExistence type="predicted"/>
<accession>A0DRJ9</accession>